<dbReference type="SMART" id="SM00320">
    <property type="entry name" value="WD40"/>
    <property type="match status" value="6"/>
</dbReference>
<evidence type="ECO:0000259" key="3">
    <source>
        <dbReference type="Pfam" id="PF23414"/>
    </source>
</evidence>
<dbReference type="OrthoDB" id="10251741at2759"/>
<dbReference type="InterPro" id="IPR019775">
    <property type="entry name" value="WD40_repeat_CS"/>
</dbReference>
<dbReference type="GO" id="GO:0005929">
    <property type="term" value="C:cilium"/>
    <property type="evidence" value="ECO:0007669"/>
    <property type="project" value="UniProtKB-ARBA"/>
</dbReference>
<evidence type="ECO:0000313" key="4">
    <source>
        <dbReference type="EMBL" id="KNE67845.1"/>
    </source>
</evidence>
<organism evidence="4 5">
    <name type="scientific">Allomyces macrogynus (strain ATCC 38327)</name>
    <name type="common">Allomyces javanicus var. macrogynus</name>
    <dbReference type="NCBI Taxonomy" id="578462"/>
    <lineage>
        <taxon>Eukaryota</taxon>
        <taxon>Fungi</taxon>
        <taxon>Fungi incertae sedis</taxon>
        <taxon>Blastocladiomycota</taxon>
        <taxon>Blastocladiomycetes</taxon>
        <taxon>Blastocladiales</taxon>
        <taxon>Blastocladiaceae</taxon>
        <taxon>Allomyces</taxon>
    </lineage>
</organism>
<dbReference type="SUPFAM" id="SSF50978">
    <property type="entry name" value="WD40 repeat-like"/>
    <property type="match status" value="1"/>
</dbReference>
<feature type="domain" description="EML-like second beta-propeller" evidence="3">
    <location>
        <begin position="207"/>
        <end position="463"/>
    </location>
</feature>
<dbReference type="InterPro" id="IPR050630">
    <property type="entry name" value="WD_repeat_EMAP"/>
</dbReference>
<dbReference type="EMBL" id="GG745354">
    <property type="protein sequence ID" value="KNE67845.1"/>
    <property type="molecule type" value="Genomic_DNA"/>
</dbReference>
<gene>
    <name evidence="4" type="ORF">AMAG_12561</name>
</gene>
<dbReference type="GO" id="GO:0008017">
    <property type="term" value="F:microtubule binding"/>
    <property type="evidence" value="ECO:0007669"/>
    <property type="project" value="TreeGrafter"/>
</dbReference>
<proteinExistence type="predicted"/>
<dbReference type="Gene3D" id="2.130.10.10">
    <property type="entry name" value="YVTN repeat-like/Quinoprotein amine dehydrogenase"/>
    <property type="match status" value="2"/>
</dbReference>
<sequence length="467" mass="48570">MSGKRAPTGTRGDAIFNSARGALTASTPESYDAPDPSAPPSHTLRVRRVAGYRIHDARHNLYFTGPTTAVFPAAAVGVVQDLRSPAQRFCTVHDDDVVALTYHKGAGLVATGQVGVAPAVHVWRANEPEQTVASFALPKGSKAVAAVAFSHDARYLVVAGADNDHTLCVFDVQSNKSEPVATTNGGSSAIVDLACAPSSAEDRVLRVFAGDDAQLLVWDVPSGTVRARAELPAGGARAVAIHPNTDLLAVGLSSGAVQHRRLSQPDQVVAPDVTVSSKRVTVLSFAPDGSKLAVGAADSNITILTNGQVTSTITAHSAAVTALDWSTDSTYIQSNSADYELLFTHVPQDGTATHDPDASNARSLVWATYSIPIGWATRGVWTPGQDGTDINAVARGGPGLVAIATDQGHVEVVNWPAPTAGHVTARHVGKVHAAHVTNVRWANGERTAVSTGGRDGCVVFWDVVPVA</sequence>
<keyword evidence="5" id="KW-1185">Reference proteome</keyword>
<dbReference type="Proteomes" id="UP000054350">
    <property type="component" value="Unassembled WGS sequence"/>
</dbReference>
<dbReference type="PROSITE" id="PS00678">
    <property type="entry name" value="WD_REPEATS_1"/>
    <property type="match status" value="1"/>
</dbReference>
<reference evidence="5" key="2">
    <citation type="submission" date="2009-11" db="EMBL/GenBank/DDBJ databases">
        <title>The Genome Sequence of Allomyces macrogynus strain ATCC 38327.</title>
        <authorList>
            <consortium name="The Broad Institute Genome Sequencing Platform"/>
            <person name="Russ C."/>
            <person name="Cuomo C."/>
            <person name="Shea T."/>
            <person name="Young S.K."/>
            <person name="Zeng Q."/>
            <person name="Koehrsen M."/>
            <person name="Haas B."/>
            <person name="Borodovsky M."/>
            <person name="Guigo R."/>
            <person name="Alvarado L."/>
            <person name="Berlin A."/>
            <person name="Borenstein D."/>
            <person name="Chen Z."/>
            <person name="Engels R."/>
            <person name="Freedman E."/>
            <person name="Gellesch M."/>
            <person name="Goldberg J."/>
            <person name="Griggs A."/>
            <person name="Gujja S."/>
            <person name="Heiman D."/>
            <person name="Hepburn T."/>
            <person name="Howarth C."/>
            <person name="Jen D."/>
            <person name="Larson L."/>
            <person name="Lewis B."/>
            <person name="Mehta T."/>
            <person name="Park D."/>
            <person name="Pearson M."/>
            <person name="Roberts A."/>
            <person name="Saif S."/>
            <person name="Shenoy N."/>
            <person name="Sisk P."/>
            <person name="Stolte C."/>
            <person name="Sykes S."/>
            <person name="Walk T."/>
            <person name="White J."/>
            <person name="Yandava C."/>
            <person name="Burger G."/>
            <person name="Gray M.W."/>
            <person name="Holland P.W.H."/>
            <person name="King N."/>
            <person name="Lang F.B.F."/>
            <person name="Roger A.J."/>
            <person name="Ruiz-Trillo I."/>
            <person name="Lander E."/>
            <person name="Nusbaum C."/>
        </authorList>
    </citation>
    <scope>NUCLEOTIDE SEQUENCE [LARGE SCALE GENOMIC DNA]</scope>
    <source>
        <strain evidence="5">ATCC 38327</strain>
    </source>
</reference>
<dbReference type="InterPro" id="IPR055442">
    <property type="entry name" value="Beta-prop_EML-like_2nd"/>
</dbReference>
<dbReference type="Pfam" id="PF00400">
    <property type="entry name" value="WD40"/>
    <property type="match status" value="1"/>
</dbReference>
<dbReference type="eggNOG" id="KOG2106">
    <property type="taxonomic scope" value="Eukaryota"/>
</dbReference>
<dbReference type="InterPro" id="IPR036322">
    <property type="entry name" value="WD40_repeat_dom_sf"/>
</dbReference>
<protein>
    <recommendedName>
        <fullName evidence="3">EML-like second beta-propeller domain-containing protein</fullName>
    </recommendedName>
</protein>
<accession>A0A0L0SZK6</accession>
<dbReference type="Pfam" id="PF03451">
    <property type="entry name" value="HELP"/>
    <property type="match status" value="1"/>
</dbReference>
<keyword evidence="1" id="KW-0853">WD repeat</keyword>
<dbReference type="AlphaFoldDB" id="A0A0L0SZK6"/>
<dbReference type="PANTHER" id="PTHR13720">
    <property type="entry name" value="WD-40 REPEAT PROTEIN"/>
    <property type="match status" value="1"/>
</dbReference>
<dbReference type="STRING" id="578462.A0A0L0SZK6"/>
<dbReference type="InterPro" id="IPR015943">
    <property type="entry name" value="WD40/YVTN_repeat-like_dom_sf"/>
</dbReference>
<dbReference type="PANTHER" id="PTHR13720:SF33">
    <property type="entry name" value="HELP DOMAIN-CONTAINING PROTEIN"/>
    <property type="match status" value="1"/>
</dbReference>
<dbReference type="InterPro" id="IPR005108">
    <property type="entry name" value="HELP"/>
</dbReference>
<evidence type="ECO:0000256" key="1">
    <source>
        <dbReference type="ARBA" id="ARBA00022574"/>
    </source>
</evidence>
<keyword evidence="2" id="KW-0677">Repeat</keyword>
<name>A0A0L0SZK6_ALLM3</name>
<evidence type="ECO:0000256" key="2">
    <source>
        <dbReference type="ARBA" id="ARBA00022737"/>
    </source>
</evidence>
<dbReference type="InterPro" id="IPR001680">
    <property type="entry name" value="WD40_rpt"/>
</dbReference>
<evidence type="ECO:0000313" key="5">
    <source>
        <dbReference type="Proteomes" id="UP000054350"/>
    </source>
</evidence>
<dbReference type="VEuPathDB" id="FungiDB:AMAG_12561"/>
<dbReference type="Pfam" id="PF23414">
    <property type="entry name" value="Beta-prop_EML_2"/>
    <property type="match status" value="1"/>
</dbReference>
<reference evidence="4 5" key="1">
    <citation type="submission" date="2009-11" db="EMBL/GenBank/DDBJ databases">
        <title>Annotation of Allomyces macrogynus ATCC 38327.</title>
        <authorList>
            <consortium name="The Broad Institute Genome Sequencing Platform"/>
            <person name="Russ C."/>
            <person name="Cuomo C."/>
            <person name="Burger G."/>
            <person name="Gray M.W."/>
            <person name="Holland P.W.H."/>
            <person name="King N."/>
            <person name="Lang F.B.F."/>
            <person name="Roger A.J."/>
            <person name="Ruiz-Trillo I."/>
            <person name="Young S.K."/>
            <person name="Zeng Q."/>
            <person name="Gargeya S."/>
            <person name="Fitzgerald M."/>
            <person name="Haas B."/>
            <person name="Abouelleil A."/>
            <person name="Alvarado L."/>
            <person name="Arachchi H.M."/>
            <person name="Berlin A."/>
            <person name="Chapman S.B."/>
            <person name="Gearin G."/>
            <person name="Goldberg J."/>
            <person name="Griggs A."/>
            <person name="Gujja S."/>
            <person name="Hansen M."/>
            <person name="Heiman D."/>
            <person name="Howarth C."/>
            <person name="Larimer J."/>
            <person name="Lui A."/>
            <person name="MacDonald P.J.P."/>
            <person name="McCowen C."/>
            <person name="Montmayeur A."/>
            <person name="Murphy C."/>
            <person name="Neiman D."/>
            <person name="Pearson M."/>
            <person name="Priest M."/>
            <person name="Roberts A."/>
            <person name="Saif S."/>
            <person name="Shea T."/>
            <person name="Sisk P."/>
            <person name="Stolte C."/>
            <person name="Sykes S."/>
            <person name="Wortman J."/>
            <person name="Nusbaum C."/>
            <person name="Birren B."/>
        </authorList>
    </citation>
    <scope>NUCLEOTIDE SEQUENCE [LARGE SCALE GENOMIC DNA]</scope>
    <source>
        <strain evidence="4 5">ATCC 38327</strain>
    </source>
</reference>